<dbReference type="EMBL" id="MVHH01000011">
    <property type="protein sequence ID" value="OQZ99360.1"/>
    <property type="molecule type" value="Genomic_DNA"/>
</dbReference>
<gene>
    <name evidence="3" type="ORF">BST15_07885</name>
    <name evidence="4" type="ORF">E6Q54_05770</name>
    <name evidence="2" type="ORF">WR43_03035</name>
</gene>
<dbReference type="OrthoDB" id="9809746at2"/>
<dbReference type="EMBL" id="SSGD01000026">
    <property type="protein sequence ID" value="TXI58367.1"/>
    <property type="molecule type" value="Genomic_DNA"/>
</dbReference>
<comment type="caution">
    <text evidence="2">The sequence shown here is derived from an EMBL/GenBank/DDBJ whole genome shotgun (WGS) entry which is preliminary data.</text>
</comment>
<reference evidence="3 6" key="3">
    <citation type="submission" date="2016-12" db="EMBL/GenBank/DDBJ databases">
        <title>The new phylogeny of genus Mycobacterium.</title>
        <authorList>
            <person name="Tortoli E."/>
            <person name="Trovato A."/>
            <person name="Cirillo D.M."/>
        </authorList>
    </citation>
    <scope>NUCLEOTIDE SEQUENCE [LARGE SCALE GENOMIC DNA]</scope>
    <source>
        <strain evidence="3 6">DSM 44942</strain>
    </source>
</reference>
<feature type="domain" description="Alkyl hydroperoxide reductase subunit C/ Thiol specific antioxidant" evidence="1">
    <location>
        <begin position="14"/>
        <end position="122"/>
    </location>
</feature>
<keyword evidence="6" id="KW-1185">Reference proteome</keyword>
<dbReference type="EMBL" id="LASW01000006">
    <property type="protein sequence ID" value="KKC00901.1"/>
    <property type="molecule type" value="Genomic_DNA"/>
</dbReference>
<dbReference type="InterPro" id="IPR036249">
    <property type="entry name" value="Thioredoxin-like_sf"/>
</dbReference>
<accession>A0A0F5N1L3</accession>
<sequence length="193" mass="21221">MARTAPARSKRVTVGEQFPTLLLRGLNDEPVQIPDPTGALTHLQFRRFAGCPVCNLHLRSISGRIEEINTAGIREVVVFHSTAAELRKYQDDMPFAVVGDPDKDLYRRFGVEASTKALRLAAWRALPGGYWHAIKTAIAKRRSPLPASPTNGNLGLPADLLIGPDGRILAAKYGSHAYDQWTVDEILATARQQ</sequence>
<dbReference type="STRING" id="342002.BST15_07885"/>
<reference evidence="2" key="2">
    <citation type="submission" date="2015-04" db="EMBL/GenBank/DDBJ databases">
        <title>Genome sequence of Mycobacterium arupense strain GUC1.</title>
        <authorList>
            <person name="Greninger A.L."/>
            <person name="Cunningham G."/>
            <person name="Chiu C.Y."/>
            <person name="Miller S."/>
        </authorList>
    </citation>
    <scope>NUCLEOTIDE SEQUENCE</scope>
    <source>
        <strain evidence="2">GUC1</strain>
    </source>
</reference>
<reference evidence="4 7" key="4">
    <citation type="submission" date="2018-09" db="EMBL/GenBank/DDBJ databases">
        <title>Metagenome Assembled Genomes from an Advanced Water Purification Facility.</title>
        <authorList>
            <person name="Stamps B.W."/>
            <person name="Spear J.R."/>
        </authorList>
    </citation>
    <scope>NUCLEOTIDE SEQUENCE [LARGE SCALE GENOMIC DNA]</scope>
    <source>
        <strain evidence="4">Bin_29_2</strain>
    </source>
</reference>
<dbReference type="Proteomes" id="UP000192327">
    <property type="component" value="Unassembled WGS sequence"/>
</dbReference>
<dbReference type="Proteomes" id="UP000321797">
    <property type="component" value="Unassembled WGS sequence"/>
</dbReference>
<dbReference type="SUPFAM" id="SSF52833">
    <property type="entry name" value="Thioredoxin-like"/>
    <property type="match status" value="1"/>
</dbReference>
<organism evidence="2 5">
    <name type="scientific">Mycolicibacter arupensis</name>
    <dbReference type="NCBI Taxonomy" id="342002"/>
    <lineage>
        <taxon>Bacteria</taxon>
        <taxon>Bacillati</taxon>
        <taxon>Actinomycetota</taxon>
        <taxon>Actinomycetes</taxon>
        <taxon>Mycobacteriales</taxon>
        <taxon>Mycobacteriaceae</taxon>
        <taxon>Mycolicibacter</taxon>
    </lineage>
</organism>
<dbReference type="GO" id="GO:0016209">
    <property type="term" value="F:antioxidant activity"/>
    <property type="evidence" value="ECO:0007669"/>
    <property type="project" value="InterPro"/>
</dbReference>
<dbReference type="PATRIC" id="fig|342002.3.peg.1083"/>
<evidence type="ECO:0000313" key="5">
    <source>
        <dbReference type="Proteomes" id="UP000034416"/>
    </source>
</evidence>
<evidence type="ECO:0000313" key="4">
    <source>
        <dbReference type="EMBL" id="TXI58367.1"/>
    </source>
</evidence>
<dbReference type="GO" id="GO:0016491">
    <property type="term" value="F:oxidoreductase activity"/>
    <property type="evidence" value="ECO:0007669"/>
    <property type="project" value="InterPro"/>
</dbReference>
<dbReference type="AlphaFoldDB" id="A0A0F5N1L3"/>
<evidence type="ECO:0000313" key="2">
    <source>
        <dbReference type="EMBL" id="KKC00901.1"/>
    </source>
</evidence>
<name>A0A0F5N1L3_9MYCO</name>
<dbReference type="InterPro" id="IPR000866">
    <property type="entry name" value="AhpC/TSA"/>
</dbReference>
<dbReference type="Proteomes" id="UP000034416">
    <property type="component" value="Unassembled WGS sequence"/>
</dbReference>
<reference evidence="5" key="1">
    <citation type="submission" date="2015-04" db="EMBL/GenBank/DDBJ databases">
        <title>Genome sequence of Mycobacterium arupense GUC1.</title>
        <authorList>
            <person name="Greninger A.L."/>
            <person name="Cunningham G."/>
            <person name="Chiu C.Y."/>
            <person name="Miller S."/>
        </authorList>
    </citation>
    <scope>NUCLEOTIDE SEQUENCE [LARGE SCALE GENOMIC DNA]</scope>
    <source>
        <strain evidence="5">GUC1</strain>
    </source>
</reference>
<evidence type="ECO:0000313" key="3">
    <source>
        <dbReference type="EMBL" id="OQZ99360.1"/>
    </source>
</evidence>
<protein>
    <submittedName>
        <fullName evidence="4">AhpC/TSA family protein</fullName>
    </submittedName>
</protein>
<evidence type="ECO:0000313" key="6">
    <source>
        <dbReference type="Proteomes" id="UP000192327"/>
    </source>
</evidence>
<dbReference type="GeneID" id="29696821"/>
<dbReference type="RefSeq" id="WP_023363462.1">
    <property type="nucleotide sequence ID" value="NZ_JACKUJ010000017.1"/>
</dbReference>
<evidence type="ECO:0000259" key="1">
    <source>
        <dbReference type="Pfam" id="PF00578"/>
    </source>
</evidence>
<evidence type="ECO:0000313" key="7">
    <source>
        <dbReference type="Proteomes" id="UP000321797"/>
    </source>
</evidence>
<proteinExistence type="predicted"/>
<dbReference type="CDD" id="cd02970">
    <property type="entry name" value="PRX_like2"/>
    <property type="match status" value="1"/>
</dbReference>
<dbReference type="Pfam" id="PF00578">
    <property type="entry name" value="AhpC-TSA"/>
    <property type="match status" value="1"/>
</dbReference>
<dbReference type="Gene3D" id="3.40.30.10">
    <property type="entry name" value="Glutaredoxin"/>
    <property type="match status" value="1"/>
</dbReference>